<accession>A0A7C1ZV59</accession>
<gene>
    <name evidence="2" type="ORF">ENI26_04860</name>
</gene>
<dbReference type="Pfam" id="PF14907">
    <property type="entry name" value="NTP_transf_5"/>
    <property type="match status" value="1"/>
</dbReference>
<sequence length="405" mass="47895">MNDTNALREMFLDFIIRGDLRLFNVKLSETEWQIIIKWCKEHRLTYLFIHKVKQSGTLYSSIHNSYLEQLENKANRAPLRQLKIQANLLHLHRILSGHNIDYQVLKGSILAFRYYPNSAMRRMRDIDIIVKPQSLSQACELLLEHGYSFGGESQDIDYEAYIESEKHAPHLSHPDFNIVIEVHHRLCRPDLRQESLELSMLSDFWQESESVTVGNQELPCQTPEMLLAHIIHHSVRENAFNNGPVFIFDLYFLISNGTVCWEKFHAYCDYMDLHKEVAIAFSLLVYFYPDIKVGGALEMIPEAKLLDACKQLMLCDLDQKLYERLSSALQTKSNKDRFTHLRKLLLPTKERINQHLSMSSSRFYWLFLPVWWFFLFKLLISQYWGRNKKTQTSNELKVLYRWLNK</sequence>
<evidence type="ECO:0000256" key="1">
    <source>
        <dbReference type="SAM" id="Phobius"/>
    </source>
</evidence>
<comment type="caution">
    <text evidence="2">The sequence shown here is derived from an EMBL/GenBank/DDBJ whole genome shotgun (WGS) entry which is preliminary data.</text>
</comment>
<protein>
    <recommendedName>
        <fullName evidence="3">Nucleotidyltransferase family protein</fullName>
    </recommendedName>
</protein>
<dbReference type="Proteomes" id="UP000886384">
    <property type="component" value="Unassembled WGS sequence"/>
</dbReference>
<keyword evidence="1" id="KW-0812">Transmembrane</keyword>
<dbReference type="AlphaFoldDB" id="A0A7C1ZV59"/>
<name>A0A7C1ZV59_9GAMM</name>
<feature type="transmembrane region" description="Helical" evidence="1">
    <location>
        <begin position="363"/>
        <end position="380"/>
    </location>
</feature>
<dbReference type="InterPro" id="IPR039498">
    <property type="entry name" value="NTP_transf_5"/>
</dbReference>
<proteinExistence type="predicted"/>
<evidence type="ECO:0000313" key="2">
    <source>
        <dbReference type="EMBL" id="HEC73690.1"/>
    </source>
</evidence>
<dbReference type="Gene3D" id="3.30.460.40">
    <property type="match status" value="1"/>
</dbReference>
<reference evidence="2" key="1">
    <citation type="journal article" date="2020" name="mSystems">
        <title>Genome- and Community-Level Interaction Insights into Carbon Utilization and Element Cycling Functions of Hydrothermarchaeota in Hydrothermal Sediment.</title>
        <authorList>
            <person name="Zhou Z."/>
            <person name="Liu Y."/>
            <person name="Xu W."/>
            <person name="Pan J."/>
            <person name="Luo Z.H."/>
            <person name="Li M."/>
        </authorList>
    </citation>
    <scope>NUCLEOTIDE SEQUENCE [LARGE SCALE GENOMIC DNA]</scope>
    <source>
        <strain evidence="2">HyVt-380</strain>
    </source>
</reference>
<dbReference type="EMBL" id="DRHY01000102">
    <property type="protein sequence ID" value="HEC73690.1"/>
    <property type="molecule type" value="Genomic_DNA"/>
</dbReference>
<keyword evidence="1" id="KW-0472">Membrane</keyword>
<keyword evidence="1" id="KW-1133">Transmembrane helix</keyword>
<evidence type="ECO:0008006" key="3">
    <source>
        <dbReference type="Google" id="ProtNLM"/>
    </source>
</evidence>
<organism evidence="2">
    <name type="scientific">Methylophaga aminisulfidivorans</name>
    <dbReference type="NCBI Taxonomy" id="230105"/>
    <lineage>
        <taxon>Bacteria</taxon>
        <taxon>Pseudomonadati</taxon>
        <taxon>Pseudomonadota</taxon>
        <taxon>Gammaproteobacteria</taxon>
        <taxon>Thiotrichales</taxon>
        <taxon>Piscirickettsiaceae</taxon>
        <taxon>Methylophaga</taxon>
    </lineage>
</organism>